<dbReference type="AlphaFoldDB" id="A0A2P8GK77"/>
<dbReference type="Proteomes" id="UP000242682">
    <property type="component" value="Unassembled WGS sequence"/>
</dbReference>
<keyword evidence="1" id="KW-0472">Membrane</keyword>
<evidence type="ECO:0000313" key="3">
    <source>
        <dbReference type="Proteomes" id="UP000242682"/>
    </source>
</evidence>
<protein>
    <submittedName>
        <fullName evidence="2">Uncharacterized protein DUF2512</fullName>
    </submittedName>
</protein>
<dbReference type="RefSeq" id="WP_106534006.1">
    <property type="nucleotide sequence ID" value="NZ_PYAT01000009.1"/>
</dbReference>
<feature type="transmembrane region" description="Helical" evidence="1">
    <location>
        <begin position="7"/>
        <end position="27"/>
    </location>
</feature>
<name>A0A2P8GK77_9BACL</name>
<dbReference type="InterPro" id="IPR019649">
    <property type="entry name" value="DUF2512"/>
</dbReference>
<dbReference type="OrthoDB" id="2111682at2"/>
<feature type="transmembrane region" description="Helical" evidence="1">
    <location>
        <begin position="33"/>
        <end position="52"/>
    </location>
</feature>
<comment type="caution">
    <text evidence="2">The sequence shown here is derived from an EMBL/GenBank/DDBJ whole genome shotgun (WGS) entry which is preliminary data.</text>
</comment>
<keyword evidence="1" id="KW-1133">Transmembrane helix</keyword>
<feature type="transmembrane region" description="Helical" evidence="1">
    <location>
        <begin position="86"/>
        <end position="109"/>
    </location>
</feature>
<keyword evidence="3" id="KW-1185">Reference proteome</keyword>
<organism evidence="2 3">
    <name type="scientific">Planomicrobium soli</name>
    <dbReference type="NCBI Taxonomy" id="1176648"/>
    <lineage>
        <taxon>Bacteria</taxon>
        <taxon>Bacillati</taxon>
        <taxon>Bacillota</taxon>
        <taxon>Bacilli</taxon>
        <taxon>Bacillales</taxon>
        <taxon>Caryophanaceae</taxon>
        <taxon>Planomicrobium</taxon>
    </lineage>
</organism>
<keyword evidence="1" id="KW-0812">Transmembrane</keyword>
<gene>
    <name evidence="2" type="ORF">B0H99_10988</name>
</gene>
<evidence type="ECO:0000313" key="2">
    <source>
        <dbReference type="EMBL" id="PSL34361.1"/>
    </source>
</evidence>
<dbReference type="EMBL" id="PYAT01000009">
    <property type="protein sequence ID" value="PSL34361.1"/>
    <property type="molecule type" value="Genomic_DNA"/>
</dbReference>
<proteinExistence type="predicted"/>
<reference evidence="2 3" key="1">
    <citation type="submission" date="2018-03" db="EMBL/GenBank/DDBJ databases">
        <title>Genomic Encyclopedia of Type Strains, Phase III (KMG-III): the genomes of soil and plant-associated and newly described type strains.</title>
        <authorList>
            <person name="Whitman W."/>
        </authorList>
    </citation>
    <scope>NUCLEOTIDE SEQUENCE [LARGE SCALE GENOMIC DNA]</scope>
    <source>
        <strain evidence="2 3">CGMCC 1.12259</strain>
    </source>
</reference>
<evidence type="ECO:0000256" key="1">
    <source>
        <dbReference type="SAM" id="Phobius"/>
    </source>
</evidence>
<accession>A0A2P8GK77</accession>
<dbReference type="Pfam" id="PF10710">
    <property type="entry name" value="DUF2512"/>
    <property type="match status" value="1"/>
</dbReference>
<sequence length="130" mass="14509">MRHLEAFIMKYLMTFVVLFIVLGLAFGVQVGDIALIALAVSTLGFVGDLILYPRTSNKLAVGGDLVLSFVVVWLLLMALVENPDFSPFWAALSSAVLIAVGEWFFHIYLSKRVFGNKETSHTLKNEPKRY</sequence>
<feature type="transmembrane region" description="Helical" evidence="1">
    <location>
        <begin position="59"/>
        <end position="80"/>
    </location>
</feature>